<protein>
    <submittedName>
        <fullName evidence="2">Uncharacterized protein</fullName>
    </submittedName>
</protein>
<dbReference type="AlphaFoldDB" id="A0A6A0A760"/>
<sequence length="306" mass="33519">MHCTSICQRVRRSSSRSAADLGLPLPRPDLPPRPLPPRLPSPLPPVNCCPPRPAFCTLPLPRAGPVAIPPLLATCWVPAPVLIPEPRLPPRDPRPIAMPLPVTCHRRLVERCLRLGRTHTARSYSLIAFAWHTCWSGMLDIPCDENLHKISWVDCHLQVAWLVMGSRGRLRLGLVPRKWEWELSKGQLRHDSELTKAKRDTARWSAAIQPQLQQLAAATPAVTTLEGLQPTSRPSKPTRVRCERSISSHGGAGDGWGCTIPSSASLRASARSGCHGSTIVRGVAVYLAVGCFNQGARKAKAVRDQT</sequence>
<name>A0A6A0A760_HAELA</name>
<evidence type="ECO:0000313" key="2">
    <source>
        <dbReference type="EMBL" id="GFH28204.1"/>
    </source>
</evidence>
<feature type="region of interest" description="Disordered" evidence="1">
    <location>
        <begin position="15"/>
        <end position="37"/>
    </location>
</feature>
<evidence type="ECO:0000256" key="1">
    <source>
        <dbReference type="SAM" id="MobiDB-lite"/>
    </source>
</evidence>
<reference evidence="2 3" key="1">
    <citation type="submission" date="2020-02" db="EMBL/GenBank/DDBJ databases">
        <title>Draft genome sequence of Haematococcus lacustris strain NIES-144.</title>
        <authorList>
            <person name="Morimoto D."/>
            <person name="Nakagawa S."/>
            <person name="Yoshida T."/>
            <person name="Sawayama S."/>
        </authorList>
    </citation>
    <scope>NUCLEOTIDE SEQUENCE [LARGE SCALE GENOMIC DNA]</scope>
    <source>
        <strain evidence="2 3">NIES-144</strain>
    </source>
</reference>
<accession>A0A6A0A760</accession>
<evidence type="ECO:0000313" key="3">
    <source>
        <dbReference type="Proteomes" id="UP000485058"/>
    </source>
</evidence>
<comment type="caution">
    <text evidence="2">The sequence shown here is derived from an EMBL/GenBank/DDBJ whole genome shotgun (WGS) entry which is preliminary data.</text>
</comment>
<proteinExistence type="predicted"/>
<keyword evidence="3" id="KW-1185">Reference proteome</keyword>
<feature type="compositionally biased region" description="Pro residues" evidence="1">
    <location>
        <begin position="25"/>
        <end position="37"/>
    </location>
</feature>
<dbReference type="EMBL" id="BLLF01003781">
    <property type="protein sequence ID" value="GFH28204.1"/>
    <property type="molecule type" value="Genomic_DNA"/>
</dbReference>
<organism evidence="2 3">
    <name type="scientific">Haematococcus lacustris</name>
    <name type="common">Green alga</name>
    <name type="synonym">Haematococcus pluvialis</name>
    <dbReference type="NCBI Taxonomy" id="44745"/>
    <lineage>
        <taxon>Eukaryota</taxon>
        <taxon>Viridiplantae</taxon>
        <taxon>Chlorophyta</taxon>
        <taxon>core chlorophytes</taxon>
        <taxon>Chlorophyceae</taxon>
        <taxon>CS clade</taxon>
        <taxon>Chlamydomonadales</taxon>
        <taxon>Haematococcaceae</taxon>
        <taxon>Haematococcus</taxon>
    </lineage>
</organism>
<dbReference type="Proteomes" id="UP000485058">
    <property type="component" value="Unassembled WGS sequence"/>
</dbReference>
<gene>
    <name evidence="2" type="ORF">HaLaN_26656</name>
</gene>